<keyword evidence="6" id="KW-1185">Reference proteome</keyword>
<dbReference type="SUPFAM" id="SSF48452">
    <property type="entry name" value="TPR-like"/>
    <property type="match status" value="1"/>
</dbReference>
<dbReference type="AlphaFoldDB" id="A0A017T188"/>
<dbReference type="Proteomes" id="UP000019678">
    <property type="component" value="Unassembled WGS sequence"/>
</dbReference>
<keyword evidence="2" id="KW-0472">Membrane</keyword>
<name>A0A017T188_9BACT</name>
<accession>A0A017T188</accession>
<feature type="repeat" description="TPR" evidence="1">
    <location>
        <begin position="38"/>
        <end position="71"/>
    </location>
</feature>
<keyword evidence="5" id="KW-0723">Serine/threonine-protein kinase</keyword>
<dbReference type="OrthoDB" id="5502875at2"/>
<protein>
    <submittedName>
        <fullName evidence="5">Putative serine/threonine protein kinase</fullName>
    </submittedName>
</protein>
<evidence type="ECO:0000259" key="4">
    <source>
        <dbReference type="Pfam" id="PF08308"/>
    </source>
</evidence>
<keyword evidence="5" id="KW-0418">Kinase</keyword>
<dbReference type="Pfam" id="PF08308">
    <property type="entry name" value="PEGA"/>
    <property type="match status" value="1"/>
</dbReference>
<evidence type="ECO:0000313" key="5">
    <source>
        <dbReference type="EMBL" id="EYF02767.1"/>
    </source>
</evidence>
<dbReference type="PROSITE" id="PS50005">
    <property type="entry name" value="TPR"/>
    <property type="match status" value="1"/>
</dbReference>
<evidence type="ECO:0000256" key="1">
    <source>
        <dbReference type="PROSITE-ProRule" id="PRU00339"/>
    </source>
</evidence>
<dbReference type="STRING" id="1192034.CAP_6502"/>
<keyword evidence="5" id="KW-0808">Transferase</keyword>
<dbReference type="EMBL" id="ASRX01000055">
    <property type="protein sequence ID" value="EYF02767.1"/>
    <property type="molecule type" value="Genomic_DNA"/>
</dbReference>
<feature type="transmembrane region" description="Helical" evidence="2">
    <location>
        <begin position="359"/>
        <end position="380"/>
    </location>
</feature>
<dbReference type="InterPro" id="IPR013229">
    <property type="entry name" value="PEGA"/>
</dbReference>
<dbReference type="GO" id="GO:0004674">
    <property type="term" value="F:protein serine/threonine kinase activity"/>
    <property type="evidence" value="ECO:0007669"/>
    <property type="project" value="UniProtKB-KW"/>
</dbReference>
<feature type="domain" description="PEGA" evidence="4">
    <location>
        <begin position="233"/>
        <end position="291"/>
    </location>
</feature>
<keyword evidence="3" id="KW-0732">Signal</keyword>
<evidence type="ECO:0000256" key="2">
    <source>
        <dbReference type="SAM" id="Phobius"/>
    </source>
</evidence>
<keyword evidence="1" id="KW-0802">TPR repeat</keyword>
<dbReference type="eggNOG" id="COG1470">
    <property type="taxonomic scope" value="Bacteria"/>
</dbReference>
<reference evidence="5 6" key="1">
    <citation type="submission" date="2013-05" db="EMBL/GenBank/DDBJ databases">
        <title>Genome assembly of Chondromyces apiculatus DSM 436.</title>
        <authorList>
            <person name="Sharma G."/>
            <person name="Khatri I."/>
            <person name="Kaur C."/>
            <person name="Mayilraj S."/>
            <person name="Subramanian S."/>
        </authorList>
    </citation>
    <scope>NUCLEOTIDE SEQUENCE [LARGE SCALE GENOMIC DNA]</scope>
    <source>
        <strain evidence="5 6">DSM 436</strain>
    </source>
</reference>
<keyword evidence="2" id="KW-1133">Transmembrane helix</keyword>
<proteinExistence type="predicted"/>
<feature type="transmembrane region" description="Helical" evidence="2">
    <location>
        <begin position="295"/>
        <end position="320"/>
    </location>
</feature>
<organism evidence="5 6">
    <name type="scientific">Chondromyces apiculatus DSM 436</name>
    <dbReference type="NCBI Taxonomy" id="1192034"/>
    <lineage>
        <taxon>Bacteria</taxon>
        <taxon>Pseudomonadati</taxon>
        <taxon>Myxococcota</taxon>
        <taxon>Polyangia</taxon>
        <taxon>Polyangiales</taxon>
        <taxon>Polyangiaceae</taxon>
        <taxon>Chondromyces</taxon>
    </lineage>
</organism>
<feature type="chain" id="PRO_5001496842" evidence="3">
    <location>
        <begin position="31"/>
        <end position="430"/>
    </location>
</feature>
<comment type="caution">
    <text evidence="5">The sequence shown here is derived from an EMBL/GenBank/DDBJ whole genome shotgun (WGS) entry which is preliminary data.</text>
</comment>
<gene>
    <name evidence="5" type="ORF">CAP_6502</name>
</gene>
<feature type="signal peptide" evidence="3">
    <location>
        <begin position="1"/>
        <end position="30"/>
    </location>
</feature>
<sequence>MKAHALRPVLRATQAAFLAAMMLGAPRAMAQEDAVVQAKNLFNAGAKAYERAQYQAAIQAFEEAYRLSPRPGIRFSIAQAERRQYYVDKQPEHVRKALLLYQAYLAEVPQGGRRSDVVQALAELEPIAARLDAAEAGAVAPPAPEAPAPVKRKTQLMISALAEGAVLWMDGGEMKDLPFIEEVTPGKHRIKVSAPGYFDDEREVVTLEGAVVALDVAMKERPARLEVSTDARADLSIDGRTVGQAPLVQPVEVPSGKHLLTITRDGRKPFSREIELRRGQMLHLDIPLDRTPQRYVAYAFLGTGIAGMVAGGVFAGLALYKQGVAADIHDSAKDTKNLPSSERTRYNDALEQRDRWRQIGAITATSGVIMGGAGVLLYLMDNPSVPAPGRLEPEPKAPSPLPRYSDPSLEVSVVPSVGPGMGGALVVGRF</sequence>
<dbReference type="InterPro" id="IPR019734">
    <property type="entry name" value="TPR_rpt"/>
</dbReference>
<evidence type="ECO:0000256" key="3">
    <source>
        <dbReference type="SAM" id="SignalP"/>
    </source>
</evidence>
<dbReference type="InterPro" id="IPR011990">
    <property type="entry name" value="TPR-like_helical_dom_sf"/>
</dbReference>
<keyword evidence="2" id="KW-0812">Transmembrane</keyword>
<evidence type="ECO:0000313" key="6">
    <source>
        <dbReference type="Proteomes" id="UP000019678"/>
    </source>
</evidence>